<dbReference type="Proteomes" id="UP001176961">
    <property type="component" value="Unassembled WGS sequence"/>
</dbReference>
<gene>
    <name evidence="1" type="ORF">CYNAS_LOCUS2177</name>
</gene>
<accession>A0AA36DPF5</accession>
<proteinExistence type="predicted"/>
<evidence type="ECO:0000313" key="1">
    <source>
        <dbReference type="EMBL" id="CAJ0590194.1"/>
    </source>
</evidence>
<dbReference type="AlphaFoldDB" id="A0AA36DPF5"/>
<protein>
    <submittedName>
        <fullName evidence="1">Uncharacterized protein</fullName>
    </submittedName>
</protein>
<name>A0AA36DPF5_CYLNA</name>
<comment type="caution">
    <text evidence="1">The sequence shown here is derived from an EMBL/GenBank/DDBJ whole genome shotgun (WGS) entry which is preliminary data.</text>
</comment>
<organism evidence="1 2">
    <name type="scientific">Cylicocyclus nassatus</name>
    <name type="common">Nematode worm</name>
    <dbReference type="NCBI Taxonomy" id="53992"/>
    <lineage>
        <taxon>Eukaryota</taxon>
        <taxon>Metazoa</taxon>
        <taxon>Ecdysozoa</taxon>
        <taxon>Nematoda</taxon>
        <taxon>Chromadorea</taxon>
        <taxon>Rhabditida</taxon>
        <taxon>Rhabditina</taxon>
        <taxon>Rhabditomorpha</taxon>
        <taxon>Strongyloidea</taxon>
        <taxon>Strongylidae</taxon>
        <taxon>Cylicocyclus</taxon>
    </lineage>
</organism>
<keyword evidence="2" id="KW-1185">Reference proteome</keyword>
<sequence>MSGDNSMIFIFFSPMHSSDVFQKGAIIAQLHHKSIQNRAMPVVVDFDKQIGEPQRVPGVGWAVPCDVVGLTSKKAKMVKVRFHPSVDGLSRLDQHVASAATRDGLKFLDALLDGSDWTRQEVKPVDPRIGYLERIAHFLHTREPTVSFNSRSLDLIWSLHPESHSNGKLDKFLADVRCSLHNHSIATAIIAKVQTESSKTGAIGQKVEVLFNKNELVWPLLRLSLPKDSDYLLAGTIEDCWQLNNDDCSLRISFPRVAAEIQEHLPVTLPREFHLAVIDRHEEIPVIMQSCQMRVDELRLRLEQSLASFQHSSQQRDKARSLRIVRQNDIEAIIEVNNPGERSRFDRLLATSPLNVICCNGGASAQAVASSPADSTDSGVAVSPLSSPFSSAKYSPFQQHLGANRQRSASDCGDWDGVVLKSILKKPHRNDRFLRSQSESQHSGCGDITSQLSLLMESTTEVDENEERADLDGEVVTEHRKKRVSFSEKVQERRFRVGQYGKKKGNELRARRVTMIVAVMMAALTTTKSPVYGLIVKIVDSLTAMMIVMALKKLHQYNLNKMFVKRIVGKIRLVNRERLPLIS</sequence>
<reference evidence="1" key="1">
    <citation type="submission" date="2023-07" db="EMBL/GenBank/DDBJ databases">
        <authorList>
            <consortium name="CYATHOMIX"/>
        </authorList>
    </citation>
    <scope>NUCLEOTIDE SEQUENCE</scope>
    <source>
        <strain evidence="1">N/A</strain>
    </source>
</reference>
<dbReference type="EMBL" id="CATQJL010000001">
    <property type="protein sequence ID" value="CAJ0590194.1"/>
    <property type="molecule type" value="Genomic_DNA"/>
</dbReference>
<evidence type="ECO:0000313" key="2">
    <source>
        <dbReference type="Proteomes" id="UP001176961"/>
    </source>
</evidence>